<dbReference type="GO" id="GO:0003677">
    <property type="term" value="F:DNA binding"/>
    <property type="evidence" value="ECO:0007669"/>
    <property type="project" value="InterPro"/>
</dbReference>
<dbReference type="GO" id="GO:0004803">
    <property type="term" value="F:transposase activity"/>
    <property type="evidence" value="ECO:0007669"/>
    <property type="project" value="InterPro"/>
</dbReference>
<comment type="caution">
    <text evidence="3">The sequence shown here is derived from an EMBL/GenBank/DDBJ whole genome shotgun (WGS) entry which is preliminary data.</text>
</comment>
<organism evidence="3 4">
    <name type="scientific">Comamonas thiooxydans</name>
    <dbReference type="NCBI Taxonomy" id="363952"/>
    <lineage>
        <taxon>Bacteria</taxon>
        <taxon>Pseudomonadati</taxon>
        <taxon>Pseudomonadota</taxon>
        <taxon>Betaproteobacteria</taxon>
        <taxon>Burkholderiales</taxon>
        <taxon>Comamonadaceae</taxon>
        <taxon>Comamonas</taxon>
    </lineage>
</organism>
<dbReference type="InterPro" id="IPR002525">
    <property type="entry name" value="Transp_IS110-like_N"/>
</dbReference>
<sequence>MIDQCLHKHQRGFVMHRCTTQSAGQIIGQVAGLQVIGLDIAKSVFQLHTVDMSTGEIVNVQLKRAKVLGHFANRAPCLIGIEACGGAHHWARELTAQGHAVRLIHAKAVRPFVNGNKTDATDARAIWLAIQQPGTKFVGVKTLAQQATLTLHRQREMLMRMKIMQINALRGLLYEFGATLARGKKALLGELELALEALANSIPQYVVDSLREQAQRIKQLAIDIKAIEVRLAEVLRIDVDMKRVAAIPGVGLLSATAAIATMGEAKAFKSGREFCAWLGLVPKQRGTGGRVNLLGISKRGDTYLRTLLIHGARAVLRHAKEPGPWLEQLQARRPTNVVIVAQAAKMARTIWAVTARQQDYQRGHQSTRPLGA</sequence>
<dbReference type="InterPro" id="IPR003346">
    <property type="entry name" value="Transposase_20"/>
</dbReference>
<protein>
    <submittedName>
        <fullName evidence="3">Transposase IS110</fullName>
    </submittedName>
</protein>
<dbReference type="Pfam" id="PF02371">
    <property type="entry name" value="Transposase_20"/>
    <property type="match status" value="1"/>
</dbReference>
<reference evidence="3 4" key="1">
    <citation type="submission" date="2013-09" db="EMBL/GenBank/DDBJ databases">
        <title>High correlation between genotypes and phenotypes of environmental bacteria Comamonas testosteroni strains.</title>
        <authorList>
            <person name="Liu L."/>
            <person name="Zhu W."/>
            <person name="Xia X."/>
            <person name="Xu B."/>
            <person name="Luo M."/>
            <person name="Wang G."/>
        </authorList>
    </citation>
    <scope>NUCLEOTIDE SEQUENCE [LARGE SCALE GENOMIC DNA]</scope>
    <source>
        <strain evidence="3 4">DF2</strain>
    </source>
</reference>
<dbReference type="EMBL" id="AWTP01000009">
    <property type="protein sequence ID" value="KGH20842.1"/>
    <property type="molecule type" value="Genomic_DNA"/>
</dbReference>
<dbReference type="Proteomes" id="UP000029549">
    <property type="component" value="Unassembled WGS sequence"/>
</dbReference>
<dbReference type="InterPro" id="IPR047650">
    <property type="entry name" value="Transpos_IS110"/>
</dbReference>
<dbReference type="PANTHER" id="PTHR33055:SF3">
    <property type="entry name" value="PUTATIVE TRANSPOSASE FOR IS117-RELATED"/>
    <property type="match status" value="1"/>
</dbReference>
<dbReference type="PANTHER" id="PTHR33055">
    <property type="entry name" value="TRANSPOSASE FOR INSERTION SEQUENCE ELEMENT IS1111A"/>
    <property type="match status" value="1"/>
</dbReference>
<proteinExistence type="predicted"/>
<dbReference type="Pfam" id="PF01548">
    <property type="entry name" value="DEDD_Tnp_IS110"/>
    <property type="match status" value="1"/>
</dbReference>
<evidence type="ECO:0000313" key="4">
    <source>
        <dbReference type="Proteomes" id="UP000029549"/>
    </source>
</evidence>
<dbReference type="GO" id="GO:0006313">
    <property type="term" value="P:DNA transposition"/>
    <property type="evidence" value="ECO:0007669"/>
    <property type="project" value="InterPro"/>
</dbReference>
<dbReference type="AlphaFoldDB" id="A0A0E3C018"/>
<feature type="domain" description="Transposase IS116/IS110/IS902 C-terminal" evidence="2">
    <location>
        <begin position="242"/>
        <end position="319"/>
    </location>
</feature>
<evidence type="ECO:0000259" key="1">
    <source>
        <dbReference type="Pfam" id="PF01548"/>
    </source>
</evidence>
<evidence type="ECO:0000259" key="2">
    <source>
        <dbReference type="Pfam" id="PF02371"/>
    </source>
</evidence>
<gene>
    <name evidence="3" type="ORF">P608_02460</name>
</gene>
<dbReference type="NCBIfam" id="NF033542">
    <property type="entry name" value="transpos_IS110"/>
    <property type="match status" value="1"/>
</dbReference>
<name>A0A0E3C018_9BURK</name>
<evidence type="ECO:0000313" key="3">
    <source>
        <dbReference type="EMBL" id="KGH20842.1"/>
    </source>
</evidence>
<keyword evidence="4" id="KW-1185">Reference proteome</keyword>
<accession>A0A0E3C018</accession>
<feature type="domain" description="Transposase IS110-like N-terminal" evidence="1">
    <location>
        <begin position="36"/>
        <end position="175"/>
    </location>
</feature>